<name>A0AAV9LDK1_9SOLN</name>
<evidence type="ECO:0000313" key="1">
    <source>
        <dbReference type="EMBL" id="KAK4723756.1"/>
    </source>
</evidence>
<sequence>MLLSYLYDGGFFDQTERTDWLSLDAYKDSQTGMLLGPEHVFQVKFVQDIMQQERMFVAAFAEFLSDGTPVSKIDFRSEYLRKRYGALLQKYGTEKAKTGYVSENDDPTKPKSHSIVPAQEYLVNVD</sequence>
<accession>A0AAV9LDK1</accession>
<dbReference type="Proteomes" id="UP001311915">
    <property type="component" value="Unassembled WGS sequence"/>
</dbReference>
<proteinExistence type="predicted"/>
<keyword evidence="2" id="KW-1185">Reference proteome</keyword>
<gene>
    <name evidence="1" type="ORF">R3W88_026535</name>
</gene>
<comment type="caution">
    <text evidence="1">The sequence shown here is derived from an EMBL/GenBank/DDBJ whole genome shotgun (WGS) entry which is preliminary data.</text>
</comment>
<evidence type="ECO:0000313" key="2">
    <source>
        <dbReference type="Proteomes" id="UP001311915"/>
    </source>
</evidence>
<reference evidence="1 2" key="1">
    <citation type="submission" date="2023-10" db="EMBL/GenBank/DDBJ databases">
        <title>Genome-Wide Identification Analysis in wild type Solanum Pinnatisectum Reveals Some Genes Defensing Phytophthora Infestans.</title>
        <authorList>
            <person name="Sun C."/>
        </authorList>
    </citation>
    <scope>NUCLEOTIDE SEQUENCE [LARGE SCALE GENOMIC DNA]</scope>
    <source>
        <strain evidence="1">LQN</strain>
        <tissue evidence="1">Leaf</tissue>
    </source>
</reference>
<dbReference type="PANTHER" id="PTHR33022">
    <property type="entry name" value="DUF1985 DOMAIN-CONTAINING PROTEIN"/>
    <property type="match status" value="1"/>
</dbReference>
<dbReference type="PANTHER" id="PTHR33022:SF13">
    <property type="entry name" value="UBIQUITIN-LIKE PROTEASE FAMILY PROFILE DOMAIN-CONTAINING PROTEIN"/>
    <property type="match status" value="1"/>
</dbReference>
<protein>
    <submittedName>
        <fullName evidence="1">Uncharacterized protein</fullName>
    </submittedName>
</protein>
<organism evidence="1 2">
    <name type="scientific">Solanum pinnatisectum</name>
    <name type="common">tansyleaf nightshade</name>
    <dbReference type="NCBI Taxonomy" id="50273"/>
    <lineage>
        <taxon>Eukaryota</taxon>
        <taxon>Viridiplantae</taxon>
        <taxon>Streptophyta</taxon>
        <taxon>Embryophyta</taxon>
        <taxon>Tracheophyta</taxon>
        <taxon>Spermatophyta</taxon>
        <taxon>Magnoliopsida</taxon>
        <taxon>eudicotyledons</taxon>
        <taxon>Gunneridae</taxon>
        <taxon>Pentapetalae</taxon>
        <taxon>asterids</taxon>
        <taxon>lamiids</taxon>
        <taxon>Solanales</taxon>
        <taxon>Solanaceae</taxon>
        <taxon>Solanoideae</taxon>
        <taxon>Solaneae</taxon>
        <taxon>Solanum</taxon>
    </lineage>
</organism>
<dbReference type="EMBL" id="JAWPEI010000006">
    <property type="protein sequence ID" value="KAK4723756.1"/>
    <property type="molecule type" value="Genomic_DNA"/>
</dbReference>
<dbReference type="AlphaFoldDB" id="A0AAV9LDK1"/>